<keyword evidence="2" id="KW-1185">Reference proteome</keyword>
<evidence type="ECO:0000259" key="1">
    <source>
        <dbReference type="Pfam" id="PF06424"/>
    </source>
</evidence>
<evidence type="ECO:0000313" key="2">
    <source>
        <dbReference type="Proteomes" id="UP000095283"/>
    </source>
</evidence>
<proteinExistence type="predicted"/>
<name>A0A1I7X9J7_HETBA</name>
<dbReference type="AlphaFoldDB" id="A0A1I7X9J7"/>
<dbReference type="Proteomes" id="UP000095283">
    <property type="component" value="Unplaced"/>
</dbReference>
<dbReference type="Pfam" id="PF06424">
    <property type="entry name" value="PRP1_N"/>
    <property type="match status" value="1"/>
</dbReference>
<accession>A0A1I7X9J7</accession>
<organism evidence="2 3">
    <name type="scientific">Heterorhabditis bacteriophora</name>
    <name type="common">Entomopathogenic nematode worm</name>
    <dbReference type="NCBI Taxonomy" id="37862"/>
    <lineage>
        <taxon>Eukaryota</taxon>
        <taxon>Metazoa</taxon>
        <taxon>Ecdysozoa</taxon>
        <taxon>Nematoda</taxon>
        <taxon>Chromadorea</taxon>
        <taxon>Rhabditida</taxon>
        <taxon>Rhabditina</taxon>
        <taxon>Rhabditomorpha</taxon>
        <taxon>Strongyloidea</taxon>
        <taxon>Heterorhabditidae</taxon>
        <taxon>Heterorhabditis</taxon>
    </lineage>
</organism>
<protein>
    <submittedName>
        <fullName evidence="3">PRP1_N domain-containing protein</fullName>
    </submittedName>
</protein>
<dbReference type="InterPro" id="IPR010491">
    <property type="entry name" value="PRP1_N"/>
</dbReference>
<reference evidence="3" key="1">
    <citation type="submission" date="2016-11" db="UniProtKB">
        <authorList>
            <consortium name="WormBaseParasite"/>
        </authorList>
    </citation>
    <scope>IDENTIFICATION</scope>
</reference>
<dbReference type="GO" id="GO:0000398">
    <property type="term" value="P:mRNA splicing, via spliceosome"/>
    <property type="evidence" value="ECO:0007669"/>
    <property type="project" value="InterPro"/>
</dbReference>
<dbReference type="WBParaSite" id="Hba_14261">
    <property type="protein sequence ID" value="Hba_14261"/>
    <property type="gene ID" value="Hba_14261"/>
</dbReference>
<feature type="domain" description="PRP1 splicing factor N-terminal" evidence="1">
    <location>
        <begin position="11"/>
        <end position="52"/>
    </location>
</feature>
<evidence type="ECO:0000313" key="3">
    <source>
        <dbReference type="WBParaSite" id="Hba_14261"/>
    </source>
</evidence>
<sequence length="65" mass="7504">MATTIPGSLVNKFEGYGGSLFSKDPYDKEDEEADEIYNAVETRIDERRKDYRLLLSYSNDTLIFC</sequence>